<gene>
    <name evidence="1" type="ORF">OV287_16090</name>
</gene>
<reference evidence="1 2" key="1">
    <citation type="submission" date="2022-11" db="EMBL/GenBank/DDBJ databases">
        <title>Minimal conservation of predation-associated metabolite biosynthetic gene clusters underscores biosynthetic potential of Myxococcota including descriptions for ten novel species: Archangium lansinium sp. nov., Myxococcus landrumus sp. nov., Nannocystis bai.</title>
        <authorList>
            <person name="Ahearne A."/>
            <person name="Stevens C."/>
            <person name="Phillips K."/>
        </authorList>
    </citation>
    <scope>NUCLEOTIDE SEQUENCE [LARGE SCALE GENOMIC DNA]</scope>
    <source>
        <strain evidence="1 2">MIWBW</strain>
    </source>
</reference>
<dbReference type="RefSeq" id="WP_267534906.1">
    <property type="nucleotide sequence ID" value="NZ_JAPNKA010000001.1"/>
</dbReference>
<keyword evidence="2" id="KW-1185">Reference proteome</keyword>
<evidence type="ECO:0000313" key="2">
    <source>
        <dbReference type="Proteomes" id="UP001207654"/>
    </source>
</evidence>
<name>A0ABT4A3R8_9BACT</name>
<evidence type="ECO:0000313" key="1">
    <source>
        <dbReference type="EMBL" id="MCY1075996.1"/>
    </source>
</evidence>
<dbReference type="EMBL" id="JAPNKA010000001">
    <property type="protein sequence ID" value="MCY1075996.1"/>
    <property type="molecule type" value="Genomic_DNA"/>
</dbReference>
<sequence length="93" mass="10642">MPIETIRILTRLRDEHSMSNNQFRRVHHFSANGKSNTTINVHLGYCGTLLTSEFSSDGNVRTRERLRIVLDKRDMDADWETAIAAALAQYPLP</sequence>
<proteinExistence type="predicted"/>
<organism evidence="1 2">
    <name type="scientific">Archangium lansingense</name>
    <dbReference type="NCBI Taxonomy" id="2995310"/>
    <lineage>
        <taxon>Bacteria</taxon>
        <taxon>Pseudomonadati</taxon>
        <taxon>Myxococcota</taxon>
        <taxon>Myxococcia</taxon>
        <taxon>Myxococcales</taxon>
        <taxon>Cystobacterineae</taxon>
        <taxon>Archangiaceae</taxon>
        <taxon>Archangium</taxon>
    </lineage>
</organism>
<dbReference type="Proteomes" id="UP001207654">
    <property type="component" value="Unassembled WGS sequence"/>
</dbReference>
<protein>
    <submittedName>
        <fullName evidence="1">Uncharacterized protein</fullName>
    </submittedName>
</protein>
<comment type="caution">
    <text evidence="1">The sequence shown here is derived from an EMBL/GenBank/DDBJ whole genome shotgun (WGS) entry which is preliminary data.</text>
</comment>
<accession>A0ABT4A3R8</accession>